<reference evidence="2" key="1">
    <citation type="submission" date="2019-10" db="EMBL/GenBank/DDBJ databases">
        <title>Lacipirellula parvula gen. nov., sp. nov., representing a lineage of planctomycetes widespread in freshwater anoxic habitats, and description of the family Lacipirellulaceae.</title>
        <authorList>
            <person name="Dedysh S.N."/>
            <person name="Kulichevskaya I.S."/>
            <person name="Beletsky A.V."/>
            <person name="Rakitin A.L."/>
            <person name="Mardanov A.V."/>
            <person name="Ivanova A.A."/>
            <person name="Saltykova V.X."/>
            <person name="Rijpstra W.I.C."/>
            <person name="Sinninghe Damste J.S."/>
            <person name="Ravin N.V."/>
        </authorList>
    </citation>
    <scope>NUCLEOTIDE SEQUENCE [LARGE SCALE GENOMIC DNA]</scope>
    <source>
        <strain evidence="2">PX69</strain>
    </source>
</reference>
<sequence>MIFMGQWQPTVVLEERNPPSAIRQASLADAIASKFASIRVIRG</sequence>
<name>A0A5K7X1L5_9BACT</name>
<dbReference type="EMBL" id="AP021861">
    <property type="protein sequence ID" value="BBO30538.1"/>
    <property type="molecule type" value="Genomic_DNA"/>
</dbReference>
<evidence type="ECO:0000313" key="1">
    <source>
        <dbReference type="EMBL" id="BBO30538.1"/>
    </source>
</evidence>
<protein>
    <submittedName>
        <fullName evidence="1">Uncharacterized protein</fullName>
    </submittedName>
</protein>
<dbReference type="Proteomes" id="UP000326837">
    <property type="component" value="Chromosome"/>
</dbReference>
<dbReference type="KEGG" id="lpav:PLANPX_0150"/>
<gene>
    <name evidence="1" type="ORF">PLANPX_0150</name>
</gene>
<evidence type="ECO:0000313" key="2">
    <source>
        <dbReference type="Proteomes" id="UP000326837"/>
    </source>
</evidence>
<accession>A0A5K7X1L5</accession>
<proteinExistence type="predicted"/>
<dbReference type="AlphaFoldDB" id="A0A5K7X1L5"/>
<organism evidence="1 2">
    <name type="scientific">Lacipirellula parvula</name>
    <dbReference type="NCBI Taxonomy" id="2650471"/>
    <lineage>
        <taxon>Bacteria</taxon>
        <taxon>Pseudomonadati</taxon>
        <taxon>Planctomycetota</taxon>
        <taxon>Planctomycetia</taxon>
        <taxon>Pirellulales</taxon>
        <taxon>Lacipirellulaceae</taxon>
        <taxon>Lacipirellula</taxon>
    </lineage>
</organism>
<keyword evidence="2" id="KW-1185">Reference proteome</keyword>